<sequence>MLARANCLAYRPFRDICDCGVVQFWDLLWDGRFAATAAFGPFSLPVGFSLRICFGASSCLRLVSGSGSMVDDPLLDGLLVLRSSPLEPRRLDAILQAVGAKLSPSYISRPPFGQGRPLQERLQ</sequence>
<proteinExistence type="predicted"/>
<gene>
    <name evidence="1" type="primary">PLESTMB000344</name>
    <name evidence="1" type="ORF">PLESTB_000253400</name>
</gene>
<comment type="caution">
    <text evidence="1">The sequence shown here is derived from an EMBL/GenBank/DDBJ whole genome shotgun (WGS) entry which is preliminary data.</text>
</comment>
<organism evidence="1 2">
    <name type="scientific">Pleodorina starrii</name>
    <dbReference type="NCBI Taxonomy" id="330485"/>
    <lineage>
        <taxon>Eukaryota</taxon>
        <taxon>Viridiplantae</taxon>
        <taxon>Chlorophyta</taxon>
        <taxon>core chlorophytes</taxon>
        <taxon>Chlorophyceae</taxon>
        <taxon>CS clade</taxon>
        <taxon>Chlamydomonadales</taxon>
        <taxon>Volvocaceae</taxon>
        <taxon>Pleodorina</taxon>
    </lineage>
</organism>
<dbReference type="EMBL" id="BRXU01000002">
    <property type="protein sequence ID" value="GLC49546.1"/>
    <property type="molecule type" value="Genomic_DNA"/>
</dbReference>
<accession>A0A9W6EYX9</accession>
<protein>
    <submittedName>
        <fullName evidence="1">Uncharacterized protein</fullName>
    </submittedName>
</protein>
<keyword evidence="2" id="KW-1185">Reference proteome</keyword>
<name>A0A9W6EYX9_9CHLO</name>
<dbReference type="Proteomes" id="UP001165080">
    <property type="component" value="Unassembled WGS sequence"/>
</dbReference>
<dbReference type="AlphaFoldDB" id="A0A9W6EYX9"/>
<evidence type="ECO:0000313" key="2">
    <source>
        <dbReference type="Proteomes" id="UP001165080"/>
    </source>
</evidence>
<reference evidence="1 2" key="1">
    <citation type="journal article" date="2023" name="Commun. Biol.">
        <title>Reorganization of the ancestral sex-determining regions during the evolution of trioecy in Pleodorina starrii.</title>
        <authorList>
            <person name="Takahashi K."/>
            <person name="Suzuki S."/>
            <person name="Kawai-Toyooka H."/>
            <person name="Yamamoto K."/>
            <person name="Hamaji T."/>
            <person name="Ootsuki R."/>
            <person name="Yamaguchi H."/>
            <person name="Kawachi M."/>
            <person name="Higashiyama T."/>
            <person name="Nozaki H."/>
        </authorList>
    </citation>
    <scope>NUCLEOTIDE SEQUENCE [LARGE SCALE GENOMIC DNA]</scope>
    <source>
        <strain evidence="1 2">NIES-4479</strain>
    </source>
</reference>
<evidence type="ECO:0000313" key="1">
    <source>
        <dbReference type="EMBL" id="GLC49546.1"/>
    </source>
</evidence>